<keyword evidence="2" id="KW-1185">Reference proteome</keyword>
<dbReference type="Proteomes" id="UP001487740">
    <property type="component" value="Unassembled WGS sequence"/>
</dbReference>
<reference evidence="1 2" key="1">
    <citation type="submission" date="2023-03" db="EMBL/GenBank/DDBJ databases">
        <title>High-quality genome of Scylla paramamosain provides insights in environmental adaptation.</title>
        <authorList>
            <person name="Zhang L."/>
        </authorList>
    </citation>
    <scope>NUCLEOTIDE SEQUENCE [LARGE SCALE GENOMIC DNA]</scope>
    <source>
        <strain evidence="1">LZ_2023a</strain>
        <tissue evidence="1">Muscle</tissue>
    </source>
</reference>
<dbReference type="EMBL" id="JARAKH010000002">
    <property type="protein sequence ID" value="KAK8406159.1"/>
    <property type="molecule type" value="Genomic_DNA"/>
</dbReference>
<evidence type="ECO:0000313" key="2">
    <source>
        <dbReference type="Proteomes" id="UP001487740"/>
    </source>
</evidence>
<dbReference type="AlphaFoldDB" id="A0AAW0V1E4"/>
<proteinExistence type="predicted"/>
<sequence length="158" mass="17748">MNKMLYFPDAVEELTQRRRRRSVAGEEEEEEKEEREQELLHFLADEGVEVFDHLPSLLVPLLNELSTAAQTEDTPESCLARPLCQANAELSRRYGGFGRVLAALLSNVATRAILPDNPTRRYHALHASRWGREDTATWDTCHLAFPCGAAVNGTVSKV</sequence>
<accession>A0AAW0V1E4</accession>
<organism evidence="1 2">
    <name type="scientific">Scylla paramamosain</name>
    <name type="common">Mud crab</name>
    <dbReference type="NCBI Taxonomy" id="85552"/>
    <lineage>
        <taxon>Eukaryota</taxon>
        <taxon>Metazoa</taxon>
        <taxon>Ecdysozoa</taxon>
        <taxon>Arthropoda</taxon>
        <taxon>Crustacea</taxon>
        <taxon>Multicrustacea</taxon>
        <taxon>Malacostraca</taxon>
        <taxon>Eumalacostraca</taxon>
        <taxon>Eucarida</taxon>
        <taxon>Decapoda</taxon>
        <taxon>Pleocyemata</taxon>
        <taxon>Brachyura</taxon>
        <taxon>Eubrachyura</taxon>
        <taxon>Portunoidea</taxon>
        <taxon>Portunidae</taxon>
        <taxon>Portuninae</taxon>
        <taxon>Scylla</taxon>
    </lineage>
</organism>
<evidence type="ECO:0000313" key="1">
    <source>
        <dbReference type="EMBL" id="KAK8406159.1"/>
    </source>
</evidence>
<comment type="caution">
    <text evidence="1">The sequence shown here is derived from an EMBL/GenBank/DDBJ whole genome shotgun (WGS) entry which is preliminary data.</text>
</comment>
<gene>
    <name evidence="1" type="ORF">O3P69_007111</name>
</gene>
<name>A0AAW0V1E4_SCYPA</name>
<protein>
    <submittedName>
        <fullName evidence="1">Uncharacterized protein</fullName>
    </submittedName>
</protein>